<evidence type="ECO:0000313" key="1">
    <source>
        <dbReference type="EMBL" id="TVT40076.1"/>
    </source>
</evidence>
<dbReference type="Proteomes" id="UP000317624">
    <property type="component" value="Unassembled WGS sequence"/>
</dbReference>
<organism evidence="1 2">
    <name type="scientific">Hymenobacter setariae</name>
    <dbReference type="NCBI Taxonomy" id="2594794"/>
    <lineage>
        <taxon>Bacteria</taxon>
        <taxon>Pseudomonadati</taxon>
        <taxon>Bacteroidota</taxon>
        <taxon>Cytophagia</taxon>
        <taxon>Cytophagales</taxon>
        <taxon>Hymenobacteraceae</taxon>
        <taxon>Hymenobacter</taxon>
    </lineage>
</organism>
<reference evidence="1 2" key="1">
    <citation type="submission" date="2019-07" db="EMBL/GenBank/DDBJ databases">
        <title>Hymenobacter sp. straun FUR1 Genome sequencing and assembly.</title>
        <authorList>
            <person name="Chhetri G."/>
        </authorList>
    </citation>
    <scope>NUCLEOTIDE SEQUENCE [LARGE SCALE GENOMIC DNA]</scope>
    <source>
        <strain evidence="1 2">Fur1</strain>
    </source>
</reference>
<keyword evidence="2" id="KW-1185">Reference proteome</keyword>
<dbReference type="RefSeq" id="WP_144847609.1">
    <property type="nucleotide sequence ID" value="NZ_VMRJ01000003.1"/>
</dbReference>
<accession>A0A558BU84</accession>
<dbReference type="AlphaFoldDB" id="A0A558BU84"/>
<protein>
    <submittedName>
        <fullName evidence="1">Uncharacterized protein</fullName>
    </submittedName>
</protein>
<dbReference type="EMBL" id="VMRJ01000003">
    <property type="protein sequence ID" value="TVT40076.1"/>
    <property type="molecule type" value="Genomic_DNA"/>
</dbReference>
<proteinExistence type="predicted"/>
<name>A0A558BU84_9BACT</name>
<evidence type="ECO:0000313" key="2">
    <source>
        <dbReference type="Proteomes" id="UP000317624"/>
    </source>
</evidence>
<comment type="caution">
    <text evidence="1">The sequence shown here is derived from an EMBL/GenBank/DDBJ whole genome shotgun (WGS) entry which is preliminary data.</text>
</comment>
<gene>
    <name evidence="1" type="ORF">FNT36_11265</name>
</gene>
<sequence>MNFFQKLFARPAAKPVTPPAPPAPAHNWLEIEGQFVDLNTLTASQLAELEARLLARRQQREAALNTYVHTLAAERERLLENRDAHLWVLTLQLMFGEVLGRRVAIQDIGPGMQLQHLVLSFGEPDQVAATTDGLALLYGCPPAVSYFELDGATIVKAMIGMRPTLPFGAAAE</sequence>